<dbReference type="Pfam" id="PF00675">
    <property type="entry name" value="Peptidase_M16"/>
    <property type="match status" value="1"/>
</dbReference>
<accession>A0A6J7K5Y0</accession>
<name>A0A6J7K5Y0_9ZZZZ</name>
<dbReference type="Gene3D" id="3.30.830.10">
    <property type="entry name" value="Metalloenzyme, LuxS/M16 peptidase-like"/>
    <property type="match status" value="2"/>
</dbReference>
<dbReference type="AlphaFoldDB" id="A0A6J7K5Y0"/>
<protein>
    <submittedName>
        <fullName evidence="4">Unannotated protein</fullName>
    </submittedName>
</protein>
<dbReference type="InterPro" id="IPR001431">
    <property type="entry name" value="Pept_M16_Zn_BS"/>
</dbReference>
<dbReference type="PROSITE" id="PS00143">
    <property type="entry name" value="INSULINASE"/>
    <property type="match status" value="1"/>
</dbReference>
<dbReference type="InterPro" id="IPR011765">
    <property type="entry name" value="Pept_M16_N"/>
</dbReference>
<proteinExistence type="inferred from homology"/>
<evidence type="ECO:0000259" key="2">
    <source>
        <dbReference type="Pfam" id="PF00675"/>
    </source>
</evidence>
<dbReference type="PANTHER" id="PTHR11851">
    <property type="entry name" value="METALLOPROTEASE"/>
    <property type="match status" value="1"/>
</dbReference>
<evidence type="ECO:0000313" key="4">
    <source>
        <dbReference type="EMBL" id="CAB4951510.1"/>
    </source>
</evidence>
<feature type="domain" description="Peptidase M16 C-terminal" evidence="3">
    <location>
        <begin position="188"/>
        <end position="366"/>
    </location>
</feature>
<gene>
    <name evidence="4" type="ORF">UFOPK3837_00462</name>
</gene>
<reference evidence="4" key="1">
    <citation type="submission" date="2020-05" db="EMBL/GenBank/DDBJ databases">
        <authorList>
            <person name="Chiriac C."/>
            <person name="Salcher M."/>
            <person name="Ghai R."/>
            <person name="Kavagutti S V."/>
        </authorList>
    </citation>
    <scope>NUCLEOTIDE SEQUENCE</scope>
</reference>
<dbReference type="InterPro" id="IPR007863">
    <property type="entry name" value="Peptidase_M16_C"/>
</dbReference>
<dbReference type="InterPro" id="IPR050361">
    <property type="entry name" value="MPP/UQCRC_Complex"/>
</dbReference>
<dbReference type="GO" id="GO:0046872">
    <property type="term" value="F:metal ion binding"/>
    <property type="evidence" value="ECO:0007669"/>
    <property type="project" value="InterPro"/>
</dbReference>
<dbReference type="InterPro" id="IPR011249">
    <property type="entry name" value="Metalloenz_LuxS/M16"/>
</dbReference>
<sequence>MSEIFFPLDQNDLSFTASGGSSVRRTILPSGVRVLTENVPGAQSASVSFSVAVGSRDETNGHFGSTHFLEHLLFKGTRKRTALEIAIAFDSVGGSSNAATGKEYTSYYARVQDKSIPVAVDVIADMLTSSLIDPTEFENERTVILEELAMNDDDPQDVAHEAFAEAVLGAHELGRPIGGTNETINAVARDAVWDYYQANYRPQDLVIAAAGGVDHTELIALVETSLTEAGWDLSLEAEPVARRSQAPAQIERSQALKVIKRPHAQANILVGSQGILAEDPRRYAMAILNTVLGGGMSSRLFQEIREKRGLAYSVYSFNQGYSNASYFGLYAGCSPAKSREVTELMLSEFEKVATKGITAAELELAKGNISGGLALKFESTQARMSRLIGSEIGAGTFVDLDEALRRYESVTLDEVQALAADIASRERSIVAVGDIDESVFESLV</sequence>
<evidence type="ECO:0000256" key="1">
    <source>
        <dbReference type="ARBA" id="ARBA00007261"/>
    </source>
</evidence>
<dbReference type="Pfam" id="PF05193">
    <property type="entry name" value="Peptidase_M16_C"/>
    <property type="match status" value="1"/>
</dbReference>
<feature type="domain" description="Peptidase M16 N-terminal" evidence="2">
    <location>
        <begin position="33"/>
        <end position="180"/>
    </location>
</feature>
<dbReference type="GO" id="GO:0004222">
    <property type="term" value="F:metalloendopeptidase activity"/>
    <property type="evidence" value="ECO:0007669"/>
    <property type="project" value="InterPro"/>
</dbReference>
<organism evidence="4">
    <name type="scientific">freshwater metagenome</name>
    <dbReference type="NCBI Taxonomy" id="449393"/>
    <lineage>
        <taxon>unclassified sequences</taxon>
        <taxon>metagenomes</taxon>
        <taxon>ecological metagenomes</taxon>
    </lineage>
</organism>
<comment type="similarity">
    <text evidence="1">Belongs to the peptidase M16 family.</text>
</comment>
<dbReference type="SUPFAM" id="SSF63411">
    <property type="entry name" value="LuxS/MPP-like metallohydrolase"/>
    <property type="match status" value="2"/>
</dbReference>
<dbReference type="EMBL" id="CAFBNO010000012">
    <property type="protein sequence ID" value="CAB4951510.1"/>
    <property type="molecule type" value="Genomic_DNA"/>
</dbReference>
<dbReference type="GO" id="GO:0006508">
    <property type="term" value="P:proteolysis"/>
    <property type="evidence" value="ECO:0007669"/>
    <property type="project" value="InterPro"/>
</dbReference>
<evidence type="ECO:0000259" key="3">
    <source>
        <dbReference type="Pfam" id="PF05193"/>
    </source>
</evidence>
<dbReference type="PANTHER" id="PTHR11851:SF49">
    <property type="entry name" value="MITOCHONDRIAL-PROCESSING PEPTIDASE SUBUNIT ALPHA"/>
    <property type="match status" value="1"/>
</dbReference>